<dbReference type="EMBL" id="KL142386">
    <property type="protein sequence ID" value="KDR73286.1"/>
    <property type="molecule type" value="Genomic_DNA"/>
</dbReference>
<accession>A0A067SQW3</accession>
<dbReference type="Pfam" id="PF00071">
    <property type="entry name" value="Ras"/>
    <property type="match status" value="1"/>
</dbReference>
<dbReference type="Proteomes" id="UP000027222">
    <property type="component" value="Unassembled WGS sequence"/>
</dbReference>
<dbReference type="SMART" id="SM00175">
    <property type="entry name" value="RAB"/>
    <property type="match status" value="1"/>
</dbReference>
<dbReference type="HOGENOM" id="CLU_041217_9_8_1"/>
<dbReference type="SMART" id="SM00173">
    <property type="entry name" value="RAS"/>
    <property type="match status" value="1"/>
</dbReference>
<dbReference type="OrthoDB" id="5976022at2759"/>
<evidence type="ECO:0000313" key="5">
    <source>
        <dbReference type="Proteomes" id="UP000027222"/>
    </source>
</evidence>
<dbReference type="InterPro" id="IPR001806">
    <property type="entry name" value="Small_GTPase"/>
</dbReference>
<dbReference type="InterPro" id="IPR005225">
    <property type="entry name" value="Small_GTP-bd"/>
</dbReference>
<comment type="subcellular location">
    <subcellularLocation>
        <location evidence="1">Cell membrane</location>
        <topology evidence="1">Lipid-anchor</topology>
        <orientation evidence="1">Cytoplasmic side</orientation>
    </subcellularLocation>
</comment>
<keyword evidence="3" id="KW-0342">GTP-binding</keyword>
<protein>
    <submittedName>
        <fullName evidence="4">Uncharacterized protein</fullName>
    </submittedName>
</protein>
<name>A0A067SQW3_GALM3</name>
<feature type="non-terminal residue" evidence="4">
    <location>
        <position position="167"/>
    </location>
</feature>
<dbReference type="SUPFAM" id="SSF52540">
    <property type="entry name" value="P-loop containing nucleoside triphosphate hydrolases"/>
    <property type="match status" value="1"/>
</dbReference>
<dbReference type="Gene3D" id="3.40.50.300">
    <property type="entry name" value="P-loop containing nucleotide triphosphate hydrolases"/>
    <property type="match status" value="1"/>
</dbReference>
<dbReference type="STRING" id="685588.A0A067SQW3"/>
<dbReference type="PRINTS" id="PR00449">
    <property type="entry name" value="RASTRNSFRMNG"/>
</dbReference>
<dbReference type="InterPro" id="IPR020849">
    <property type="entry name" value="Small_GTPase_Ras-type"/>
</dbReference>
<keyword evidence="2" id="KW-0547">Nucleotide-binding</keyword>
<keyword evidence="5" id="KW-1185">Reference proteome</keyword>
<dbReference type="PANTHER" id="PTHR24070">
    <property type="entry name" value="RAS, DI-RAS, AND RHEB FAMILY MEMBERS OF SMALL GTPASE SUPERFAMILY"/>
    <property type="match status" value="1"/>
</dbReference>
<gene>
    <name evidence="4" type="ORF">GALMADRAFT_37981</name>
</gene>
<dbReference type="InterPro" id="IPR027417">
    <property type="entry name" value="P-loop_NTPase"/>
</dbReference>
<evidence type="ECO:0000313" key="4">
    <source>
        <dbReference type="EMBL" id="KDR73286.1"/>
    </source>
</evidence>
<reference evidence="5" key="1">
    <citation type="journal article" date="2014" name="Proc. Natl. Acad. Sci. U.S.A.">
        <title>Extensive sampling of basidiomycete genomes demonstrates inadequacy of the white-rot/brown-rot paradigm for wood decay fungi.</title>
        <authorList>
            <person name="Riley R."/>
            <person name="Salamov A.A."/>
            <person name="Brown D.W."/>
            <person name="Nagy L.G."/>
            <person name="Floudas D."/>
            <person name="Held B.W."/>
            <person name="Levasseur A."/>
            <person name="Lombard V."/>
            <person name="Morin E."/>
            <person name="Otillar R."/>
            <person name="Lindquist E.A."/>
            <person name="Sun H."/>
            <person name="LaButti K.M."/>
            <person name="Schmutz J."/>
            <person name="Jabbour D."/>
            <person name="Luo H."/>
            <person name="Baker S.E."/>
            <person name="Pisabarro A.G."/>
            <person name="Walton J.D."/>
            <person name="Blanchette R.A."/>
            <person name="Henrissat B."/>
            <person name="Martin F."/>
            <person name="Cullen D."/>
            <person name="Hibbett D.S."/>
            <person name="Grigoriev I.V."/>
        </authorList>
    </citation>
    <scope>NUCLEOTIDE SEQUENCE [LARGE SCALE GENOMIC DNA]</scope>
    <source>
        <strain evidence="5">CBS 339.88</strain>
    </source>
</reference>
<organism evidence="4 5">
    <name type="scientific">Galerina marginata (strain CBS 339.88)</name>
    <dbReference type="NCBI Taxonomy" id="685588"/>
    <lineage>
        <taxon>Eukaryota</taxon>
        <taxon>Fungi</taxon>
        <taxon>Dikarya</taxon>
        <taxon>Basidiomycota</taxon>
        <taxon>Agaricomycotina</taxon>
        <taxon>Agaricomycetes</taxon>
        <taxon>Agaricomycetidae</taxon>
        <taxon>Agaricales</taxon>
        <taxon>Agaricineae</taxon>
        <taxon>Strophariaceae</taxon>
        <taxon>Galerina</taxon>
    </lineage>
</organism>
<proteinExistence type="predicted"/>
<dbReference type="NCBIfam" id="TIGR00231">
    <property type="entry name" value="small_GTP"/>
    <property type="match status" value="1"/>
</dbReference>
<dbReference type="GO" id="GO:0003924">
    <property type="term" value="F:GTPase activity"/>
    <property type="evidence" value="ECO:0007669"/>
    <property type="project" value="InterPro"/>
</dbReference>
<dbReference type="PROSITE" id="PS51421">
    <property type="entry name" value="RAS"/>
    <property type="match status" value="1"/>
</dbReference>
<dbReference type="PROSITE" id="PS51419">
    <property type="entry name" value="RAB"/>
    <property type="match status" value="1"/>
</dbReference>
<dbReference type="GO" id="GO:0007165">
    <property type="term" value="P:signal transduction"/>
    <property type="evidence" value="ECO:0007669"/>
    <property type="project" value="InterPro"/>
</dbReference>
<dbReference type="GO" id="GO:0005886">
    <property type="term" value="C:plasma membrane"/>
    <property type="evidence" value="ECO:0007669"/>
    <property type="project" value="UniProtKB-SubCell"/>
</dbReference>
<evidence type="ECO:0000256" key="2">
    <source>
        <dbReference type="ARBA" id="ARBA00022741"/>
    </source>
</evidence>
<evidence type="ECO:0000256" key="1">
    <source>
        <dbReference type="ARBA" id="ARBA00004342"/>
    </source>
</evidence>
<sequence length="167" mass="19114">MDTWTVALLGDAGVGKTTLALQVFPNMYDQTYDPNLDDGPYRKKLIVDNKMCFIEVIDTRGSEDYDNLRDEWIREAQGFVLIYSVASRSSFDQVEKFHQCMGRICQESPIFVLVSNKCDKAYEREVSKEEGSTLASQLGCEFIETSAKTAQNVDRMFLNLIRLLRRS</sequence>
<evidence type="ECO:0000256" key="3">
    <source>
        <dbReference type="ARBA" id="ARBA00023134"/>
    </source>
</evidence>
<dbReference type="AlphaFoldDB" id="A0A067SQW3"/>
<dbReference type="GO" id="GO:0005525">
    <property type="term" value="F:GTP binding"/>
    <property type="evidence" value="ECO:0007669"/>
    <property type="project" value="UniProtKB-KW"/>
</dbReference>
<dbReference type="FunFam" id="3.40.50.300:FF:001447">
    <property type="entry name" value="Ras-related protein Rab-1B"/>
    <property type="match status" value="1"/>
</dbReference>
<dbReference type="SMART" id="SM00174">
    <property type="entry name" value="RHO"/>
    <property type="match status" value="1"/>
</dbReference>